<dbReference type="EMBL" id="JADBEO010000028">
    <property type="protein sequence ID" value="MDR4307573.1"/>
    <property type="molecule type" value="Genomic_DNA"/>
</dbReference>
<evidence type="ECO:0000313" key="3">
    <source>
        <dbReference type="Proteomes" id="UP001181622"/>
    </source>
</evidence>
<keyword evidence="1" id="KW-0812">Transmembrane</keyword>
<evidence type="ECO:0000313" key="2">
    <source>
        <dbReference type="EMBL" id="MDR4307573.1"/>
    </source>
</evidence>
<keyword evidence="3" id="KW-1185">Reference proteome</keyword>
<evidence type="ECO:0000256" key="1">
    <source>
        <dbReference type="SAM" id="Phobius"/>
    </source>
</evidence>
<comment type="caution">
    <text evidence="2">The sequence shown here is derived from an EMBL/GenBank/DDBJ whole genome shotgun (WGS) entry which is preliminary data.</text>
</comment>
<sequence length="84" mass="9129">MFQRSSIAGPRRLQPLNRRLAGRPQRFLNGARLADVFNSNVSPIHLLATDAAEMEDPLTDFLMLAGGIAGFATLAAYALACERL</sequence>
<gene>
    <name evidence="2" type="ORF">IHQ68_13190</name>
</gene>
<dbReference type="RefSeq" id="WP_309392535.1">
    <property type="nucleotide sequence ID" value="NZ_JADBEO010000028.1"/>
</dbReference>
<feature type="transmembrane region" description="Helical" evidence="1">
    <location>
        <begin position="61"/>
        <end position="80"/>
    </location>
</feature>
<dbReference type="Proteomes" id="UP001181622">
    <property type="component" value="Unassembled WGS sequence"/>
</dbReference>
<protein>
    <submittedName>
        <fullName evidence="2">Uncharacterized protein</fullName>
    </submittedName>
</protein>
<name>A0ABU1DHR4_9HYPH</name>
<reference evidence="2" key="1">
    <citation type="submission" date="2020-10" db="EMBL/GenBank/DDBJ databases">
        <authorList>
            <person name="Abbas A."/>
            <person name="Razzaq R."/>
            <person name="Waqas M."/>
            <person name="Abbas N."/>
            <person name="Nielsen T.K."/>
            <person name="Hansen L.H."/>
            <person name="Hussain S."/>
            <person name="Shahid M."/>
        </authorList>
    </citation>
    <scope>NUCLEOTIDE SEQUENCE</scope>
    <source>
        <strain evidence="2">S14</strain>
    </source>
</reference>
<proteinExistence type="predicted"/>
<keyword evidence="1" id="KW-1133">Transmembrane helix</keyword>
<organism evidence="2 3">
    <name type="scientific">Chelatococcus sambhunathii</name>
    <dbReference type="NCBI Taxonomy" id="363953"/>
    <lineage>
        <taxon>Bacteria</taxon>
        <taxon>Pseudomonadati</taxon>
        <taxon>Pseudomonadota</taxon>
        <taxon>Alphaproteobacteria</taxon>
        <taxon>Hyphomicrobiales</taxon>
        <taxon>Chelatococcaceae</taxon>
        <taxon>Chelatococcus</taxon>
    </lineage>
</organism>
<keyword evidence="1" id="KW-0472">Membrane</keyword>
<accession>A0ABU1DHR4</accession>